<keyword evidence="1" id="KW-0479">Metal-binding</keyword>
<dbReference type="PROSITE" id="PS50950">
    <property type="entry name" value="ZF_THAP"/>
    <property type="match status" value="1"/>
</dbReference>
<sequence>MADTATSSVIGKLRYSCKYPSCKNSYYHPVKIPSYHNKKFHRFPRDPESLQIWKNTCNISPNVNCKNFFLCDSHFIDADFACPQIRNRILPKTVPKPSVHSSDEPLNCEVPDKQPELNELPSLNINFSLLAQDSPCCSSSALANSLDDVTETSNFDNNSLLGEHSHCKIISDKVTNFSKTTDHSDKYSFLLENKKGMLGKLDISKDALTPRETIMYKIHRNTTSKLSKLRSLLKNERAHSLTQIL</sequence>
<accession>V5GVS1</accession>
<dbReference type="SMART" id="SM00980">
    <property type="entry name" value="THAP"/>
    <property type="match status" value="1"/>
</dbReference>
<dbReference type="AlphaFoldDB" id="V5GVS1"/>
<reference evidence="7" key="1">
    <citation type="submission" date="2013-07" db="EMBL/GenBank/DDBJ databases">
        <title>Midgut Transcriptome Profiling of Anoplphora glabripennis, a Lignocellulose Degrading, Wood-Boring Cerambycid.</title>
        <authorList>
            <person name="Scully E.D."/>
            <person name="Hoover K."/>
            <person name="Carlson J.E."/>
            <person name="Tien M."/>
            <person name="Geib S.M."/>
        </authorList>
    </citation>
    <scope>NUCLEOTIDE SEQUENCE</scope>
</reference>
<name>V5GVS1_ANOGL</name>
<evidence type="ECO:0000259" key="6">
    <source>
        <dbReference type="PROSITE" id="PS50950"/>
    </source>
</evidence>
<dbReference type="SUPFAM" id="SSF57716">
    <property type="entry name" value="Glucocorticoid receptor-like (DNA-binding domain)"/>
    <property type="match status" value="1"/>
</dbReference>
<dbReference type="GO" id="GO:0003677">
    <property type="term" value="F:DNA binding"/>
    <property type="evidence" value="ECO:0007669"/>
    <property type="project" value="UniProtKB-UniRule"/>
</dbReference>
<evidence type="ECO:0000256" key="1">
    <source>
        <dbReference type="ARBA" id="ARBA00022723"/>
    </source>
</evidence>
<organism evidence="7">
    <name type="scientific">Anoplophora glabripennis</name>
    <name type="common">Asian longhorn beetle</name>
    <name type="synonym">Anoplophora nobilis</name>
    <dbReference type="NCBI Taxonomy" id="217634"/>
    <lineage>
        <taxon>Eukaryota</taxon>
        <taxon>Metazoa</taxon>
        <taxon>Ecdysozoa</taxon>
        <taxon>Arthropoda</taxon>
        <taxon>Hexapoda</taxon>
        <taxon>Insecta</taxon>
        <taxon>Pterygota</taxon>
        <taxon>Neoptera</taxon>
        <taxon>Endopterygota</taxon>
        <taxon>Coleoptera</taxon>
        <taxon>Polyphaga</taxon>
        <taxon>Cucujiformia</taxon>
        <taxon>Chrysomeloidea</taxon>
        <taxon>Cerambycidae</taxon>
        <taxon>Lamiinae</taxon>
        <taxon>Lamiini</taxon>
        <taxon>Anoplophora</taxon>
    </lineage>
</organism>
<dbReference type="InterPro" id="IPR006612">
    <property type="entry name" value="THAP_Znf"/>
</dbReference>
<feature type="domain" description="THAP-type" evidence="6">
    <location>
        <begin position="13"/>
        <end position="98"/>
    </location>
</feature>
<evidence type="ECO:0000313" key="7">
    <source>
        <dbReference type="EMBL" id="JAB68249.1"/>
    </source>
</evidence>
<evidence type="ECO:0000256" key="3">
    <source>
        <dbReference type="ARBA" id="ARBA00022833"/>
    </source>
</evidence>
<evidence type="ECO:0000256" key="4">
    <source>
        <dbReference type="ARBA" id="ARBA00023125"/>
    </source>
</evidence>
<dbReference type="EMBL" id="GALX01000217">
    <property type="protein sequence ID" value="JAB68249.1"/>
    <property type="molecule type" value="Transcribed_RNA"/>
</dbReference>
<keyword evidence="4 5" id="KW-0238">DNA-binding</keyword>
<dbReference type="Pfam" id="PF05485">
    <property type="entry name" value="THAP"/>
    <property type="match status" value="1"/>
</dbReference>
<keyword evidence="2 5" id="KW-0863">Zinc-finger</keyword>
<proteinExistence type="predicted"/>
<keyword evidence="3" id="KW-0862">Zinc</keyword>
<evidence type="ECO:0000256" key="2">
    <source>
        <dbReference type="ARBA" id="ARBA00022771"/>
    </source>
</evidence>
<dbReference type="GO" id="GO:0008270">
    <property type="term" value="F:zinc ion binding"/>
    <property type="evidence" value="ECO:0007669"/>
    <property type="project" value="UniProtKB-KW"/>
</dbReference>
<evidence type="ECO:0000256" key="5">
    <source>
        <dbReference type="PROSITE-ProRule" id="PRU00309"/>
    </source>
</evidence>
<protein>
    <recommendedName>
        <fullName evidence="6">THAP-type domain-containing protein</fullName>
    </recommendedName>
</protein>